<dbReference type="RefSeq" id="WP_061995723.1">
    <property type="nucleotide sequence ID" value="NZ_JAAGPU010000020.1"/>
</dbReference>
<dbReference type="EMBL" id="JAAGPU010000020">
    <property type="protein sequence ID" value="NEU05423.1"/>
    <property type="molecule type" value="Genomic_DNA"/>
</dbReference>
<feature type="transmembrane region" description="Helical" evidence="1">
    <location>
        <begin position="33"/>
        <end position="52"/>
    </location>
</feature>
<evidence type="ECO:0000256" key="1">
    <source>
        <dbReference type="SAM" id="Phobius"/>
    </source>
</evidence>
<sequence length="105" mass="11890">MSGKELVYTIIGIVLIILLGPTILSIFGTVISFIFTIVGIIILLTVLGVLYLKHKAKKQFKSYDQSYSQYNKGYRNKTNSENLYTAEDEESVIIDVDYEDIDDSK</sequence>
<proteinExistence type="predicted"/>
<keyword evidence="3" id="KW-1185">Reference proteome</keyword>
<feature type="transmembrane region" description="Helical" evidence="1">
    <location>
        <begin position="7"/>
        <end position="27"/>
    </location>
</feature>
<evidence type="ECO:0000313" key="2">
    <source>
        <dbReference type="EMBL" id="NEU05423.1"/>
    </source>
</evidence>
<keyword evidence="1" id="KW-0472">Membrane</keyword>
<gene>
    <name evidence="2" type="ORF">G3M99_11260</name>
</gene>
<keyword evidence="1" id="KW-1133">Transmembrane helix</keyword>
<name>A0A6M0H5U1_9CLOT</name>
<evidence type="ECO:0000313" key="3">
    <source>
        <dbReference type="Proteomes" id="UP000481872"/>
    </source>
</evidence>
<protein>
    <submittedName>
        <fullName evidence="2">Uncharacterized protein</fullName>
    </submittedName>
</protein>
<reference evidence="2 3" key="1">
    <citation type="submission" date="2020-02" db="EMBL/GenBank/DDBJ databases">
        <title>Genome assembly of a novel Clostridium senegalense strain.</title>
        <authorList>
            <person name="Gupta T.B."/>
            <person name="Jauregui R."/>
            <person name="Maclean P."/>
            <person name="Nawarathana A."/>
            <person name="Brightwell G."/>
        </authorList>
    </citation>
    <scope>NUCLEOTIDE SEQUENCE [LARGE SCALE GENOMIC DNA]</scope>
    <source>
        <strain evidence="2 3">AGRFS4</strain>
    </source>
</reference>
<organism evidence="2 3">
    <name type="scientific">Clostridium senegalense</name>
    <dbReference type="NCBI Taxonomy" id="1465809"/>
    <lineage>
        <taxon>Bacteria</taxon>
        <taxon>Bacillati</taxon>
        <taxon>Bacillota</taxon>
        <taxon>Clostridia</taxon>
        <taxon>Eubacteriales</taxon>
        <taxon>Clostridiaceae</taxon>
        <taxon>Clostridium</taxon>
    </lineage>
</organism>
<dbReference type="AlphaFoldDB" id="A0A6M0H5U1"/>
<comment type="caution">
    <text evidence="2">The sequence shown here is derived from an EMBL/GenBank/DDBJ whole genome shotgun (WGS) entry which is preliminary data.</text>
</comment>
<accession>A0A6M0H5U1</accession>
<keyword evidence="1" id="KW-0812">Transmembrane</keyword>
<dbReference type="Proteomes" id="UP000481872">
    <property type="component" value="Unassembled WGS sequence"/>
</dbReference>